<proteinExistence type="predicted"/>
<organism evidence="1 2">
    <name type="scientific">Scophthalmus maximus</name>
    <name type="common">Turbot</name>
    <name type="synonym">Psetta maxima</name>
    <dbReference type="NCBI Taxonomy" id="52904"/>
    <lineage>
        <taxon>Eukaryota</taxon>
        <taxon>Metazoa</taxon>
        <taxon>Chordata</taxon>
        <taxon>Craniata</taxon>
        <taxon>Vertebrata</taxon>
        <taxon>Euteleostomi</taxon>
        <taxon>Actinopterygii</taxon>
        <taxon>Neopterygii</taxon>
        <taxon>Teleostei</taxon>
        <taxon>Neoteleostei</taxon>
        <taxon>Acanthomorphata</taxon>
        <taxon>Carangaria</taxon>
        <taxon>Pleuronectiformes</taxon>
        <taxon>Pleuronectoidei</taxon>
        <taxon>Scophthalmidae</taxon>
        <taxon>Scophthalmus</taxon>
    </lineage>
</organism>
<reference evidence="1" key="2">
    <citation type="submission" date="2025-08" db="UniProtKB">
        <authorList>
            <consortium name="Ensembl"/>
        </authorList>
    </citation>
    <scope>IDENTIFICATION</scope>
</reference>
<evidence type="ECO:0000313" key="2">
    <source>
        <dbReference type="Proteomes" id="UP000694558"/>
    </source>
</evidence>
<reference evidence="1" key="1">
    <citation type="submission" date="2023-05" db="EMBL/GenBank/DDBJ databases">
        <title>High-quality long-read genome of Scophthalmus maximus.</title>
        <authorList>
            <person name="Lien S."/>
            <person name="Martinez P."/>
        </authorList>
    </citation>
    <scope>NUCLEOTIDE SEQUENCE [LARGE SCALE GENOMIC DNA]</scope>
</reference>
<sequence>SVVTIFDVAKKTNCSLTRNLFSLGTLRQTLDLFPPGSSYSSSRSTTLVDAVANSCLHCCSSLLS</sequence>
<evidence type="ECO:0000313" key="1">
    <source>
        <dbReference type="Ensembl" id="ENSSMAP00000031958.2"/>
    </source>
</evidence>
<dbReference type="AlphaFoldDB" id="A0A8D3BCC9"/>
<protein>
    <submittedName>
        <fullName evidence="1">Uncharacterized protein</fullName>
    </submittedName>
</protein>
<dbReference type="Ensembl" id="ENSSMAT00000032351.2">
    <property type="protein sequence ID" value="ENSSMAP00000031958.2"/>
    <property type="gene ID" value="ENSSMAG00000019577.2"/>
</dbReference>
<name>A0A8D3BCC9_SCOMX</name>
<dbReference type="Proteomes" id="UP000694558">
    <property type="component" value="Chromosome 14"/>
</dbReference>
<accession>A0A8D3BCC9</accession>